<comment type="caution">
    <text evidence="3">The sequence shown here is derived from an EMBL/GenBank/DDBJ whole genome shotgun (WGS) entry which is preliminary data.</text>
</comment>
<accession>A0ABN1UYE5</accession>
<evidence type="ECO:0000313" key="3">
    <source>
        <dbReference type="EMBL" id="GAA1181521.1"/>
    </source>
</evidence>
<dbReference type="InterPro" id="IPR010982">
    <property type="entry name" value="Lambda_DNA-bd_dom_sf"/>
</dbReference>
<dbReference type="CDD" id="cd00093">
    <property type="entry name" value="HTH_XRE"/>
    <property type="match status" value="1"/>
</dbReference>
<evidence type="ECO:0000313" key="4">
    <source>
        <dbReference type="Proteomes" id="UP001501371"/>
    </source>
</evidence>
<feature type="region of interest" description="Disordered" evidence="1">
    <location>
        <begin position="89"/>
        <end position="127"/>
    </location>
</feature>
<dbReference type="InterPro" id="IPR001387">
    <property type="entry name" value="Cro/C1-type_HTH"/>
</dbReference>
<dbReference type="EMBL" id="BAAAKV010000040">
    <property type="protein sequence ID" value="GAA1181521.1"/>
    <property type="molecule type" value="Genomic_DNA"/>
</dbReference>
<dbReference type="Pfam" id="PF01471">
    <property type="entry name" value="PG_binding_1"/>
    <property type="match status" value="1"/>
</dbReference>
<gene>
    <name evidence="3" type="ORF">GCM10009654_43340</name>
</gene>
<proteinExistence type="predicted"/>
<evidence type="ECO:0000259" key="2">
    <source>
        <dbReference type="PROSITE" id="PS50943"/>
    </source>
</evidence>
<protein>
    <recommendedName>
        <fullName evidence="2">HTH cro/C1-type domain-containing protein</fullName>
    </recommendedName>
</protein>
<dbReference type="Gene3D" id="1.10.260.40">
    <property type="entry name" value="lambda repressor-like DNA-binding domains"/>
    <property type="match status" value="1"/>
</dbReference>
<dbReference type="RefSeq" id="WP_344279205.1">
    <property type="nucleotide sequence ID" value="NZ_BAAAKV010000040.1"/>
</dbReference>
<dbReference type="Proteomes" id="UP001501371">
    <property type="component" value="Unassembled WGS sequence"/>
</dbReference>
<feature type="compositionally biased region" description="Pro residues" evidence="1">
    <location>
        <begin position="92"/>
        <end position="125"/>
    </location>
</feature>
<dbReference type="InterPro" id="IPR036366">
    <property type="entry name" value="PGBDSf"/>
</dbReference>
<dbReference type="SMART" id="SM00530">
    <property type="entry name" value="HTH_XRE"/>
    <property type="match status" value="1"/>
</dbReference>
<dbReference type="InterPro" id="IPR002477">
    <property type="entry name" value="Peptidoglycan-bd-like"/>
</dbReference>
<evidence type="ECO:0000256" key="1">
    <source>
        <dbReference type="SAM" id="MobiDB-lite"/>
    </source>
</evidence>
<dbReference type="Gene3D" id="1.10.101.10">
    <property type="entry name" value="PGBD-like superfamily/PGBD"/>
    <property type="match status" value="1"/>
</dbReference>
<dbReference type="PROSITE" id="PS50943">
    <property type="entry name" value="HTH_CROC1"/>
    <property type="match status" value="1"/>
</dbReference>
<sequence>MPRWKELPSELPERERQLIVQLRRLKDRSGLGLAALAARTGYSRSSWERYLNGKQPVPLAAVEKLAQICGVDPTPLLVLHEVAAEVRETRPAPAPGEQPAPGEPAAPGEPPAPAGPEPSPAPEGPRAPRLVPVRYALPAAVVAVGLAFGGGLLAGGGGGGGGRAAAGQTYGPGRTYDCEFSRKDGGVYAGHSVSREVLLDTNASGRDVVEAQCLLRRHGFDPGAVDGLYGPSAKAAVRDFQTARKLVADGIVGPDTWGELRR</sequence>
<feature type="domain" description="HTH cro/C1-type" evidence="2">
    <location>
        <begin position="22"/>
        <end position="76"/>
    </location>
</feature>
<dbReference type="SUPFAM" id="SSF47413">
    <property type="entry name" value="lambda repressor-like DNA-binding domains"/>
    <property type="match status" value="1"/>
</dbReference>
<organism evidence="3 4">
    <name type="scientific">Streptomyces hebeiensis</name>
    <dbReference type="NCBI Taxonomy" id="229486"/>
    <lineage>
        <taxon>Bacteria</taxon>
        <taxon>Bacillati</taxon>
        <taxon>Actinomycetota</taxon>
        <taxon>Actinomycetes</taxon>
        <taxon>Kitasatosporales</taxon>
        <taxon>Streptomycetaceae</taxon>
        <taxon>Streptomyces</taxon>
    </lineage>
</organism>
<dbReference type="InterPro" id="IPR036365">
    <property type="entry name" value="PGBD-like_sf"/>
</dbReference>
<name>A0ABN1UYE5_9ACTN</name>
<dbReference type="SUPFAM" id="SSF47090">
    <property type="entry name" value="PGBD-like"/>
    <property type="match status" value="1"/>
</dbReference>
<keyword evidence="4" id="KW-1185">Reference proteome</keyword>
<reference evidence="3 4" key="1">
    <citation type="journal article" date="2019" name="Int. J. Syst. Evol. Microbiol.">
        <title>The Global Catalogue of Microorganisms (GCM) 10K type strain sequencing project: providing services to taxonomists for standard genome sequencing and annotation.</title>
        <authorList>
            <consortium name="The Broad Institute Genomics Platform"/>
            <consortium name="The Broad Institute Genome Sequencing Center for Infectious Disease"/>
            <person name="Wu L."/>
            <person name="Ma J."/>
        </authorList>
    </citation>
    <scope>NUCLEOTIDE SEQUENCE [LARGE SCALE GENOMIC DNA]</scope>
    <source>
        <strain evidence="3 4">JCM 12696</strain>
    </source>
</reference>
<dbReference type="Pfam" id="PF13560">
    <property type="entry name" value="HTH_31"/>
    <property type="match status" value="1"/>
</dbReference>